<keyword evidence="2 7" id="KW-0812">Transmembrane</keyword>
<protein>
    <submittedName>
        <fullName evidence="10">ABC transporter ATP-binding protein</fullName>
    </submittedName>
</protein>
<sequence>MKLIKSLIKKYFRTFYIFYTDFGYKIFLIVLISIVIGILDGIGLAMFLPLLQFADPGTNANPETLGKMASFVSFFEARGLKFDLKFALILMILFFILKGIVSYLGNIYKLNSIQKYIAKLRIQLISLLDNITFSKFISSNIGHIQNTFTVEVPKVSIGLQNYMTIMQGFILVLVYSAFAFYIDYKFALLISIGGALINLIFKVIYKKTKILSKKVTEKNGIFQGLIIQFINNYKYLKSTGKNIYYKDVLKNSVTDIENVNKSILYLSNLSSVIREPLIIIIVAIVIYIQIYLFNGNLATILVSLLFFYRALTSLMSTQTSYNTFLAQTGAIENNISFVKELKGSQAKNGKKTFDTLRHKIEINNLEFRFDDNTKILDNINLTIARNETIAFVGESGSGKTTLTNVLTGLFPPSSGNVIIDNVDLNEIEKNSYRSRIGYISQEAVIFNSTIYENITLWADKTPDNIAKFWDVVQKTSLYNLINDLQNKENTELGNNGINLSGGQRQRISIARELFKDCDILILDEATSALDSETEKSIQENIDLLKGKLTIIIIAHRLSTVKDVDTIYILNKGTVLDSGKFEDLYNKSSTFKKMVELQAL</sequence>
<evidence type="ECO:0000256" key="4">
    <source>
        <dbReference type="ARBA" id="ARBA00022840"/>
    </source>
</evidence>
<evidence type="ECO:0000256" key="5">
    <source>
        <dbReference type="ARBA" id="ARBA00022989"/>
    </source>
</evidence>
<dbReference type="EMBL" id="JAQGEF010000007">
    <property type="protein sequence ID" value="MDA3614772.1"/>
    <property type="molecule type" value="Genomic_DNA"/>
</dbReference>
<dbReference type="InterPro" id="IPR027417">
    <property type="entry name" value="P-loop_NTPase"/>
</dbReference>
<dbReference type="Proteomes" id="UP001210231">
    <property type="component" value="Unassembled WGS sequence"/>
</dbReference>
<keyword evidence="5 7" id="KW-1133">Transmembrane helix</keyword>
<feature type="transmembrane region" description="Helical" evidence="7">
    <location>
        <begin position="86"/>
        <end position="105"/>
    </location>
</feature>
<reference evidence="10 11" key="1">
    <citation type="submission" date="2022-12" db="EMBL/GenBank/DDBJ databases">
        <title>Chitinophagaceae gen. sp. nov., a new member of the family Chitinophagaceae, isolated from soil in a chemical factory.</title>
        <authorList>
            <person name="Ke Z."/>
        </authorList>
    </citation>
    <scope>NUCLEOTIDE SEQUENCE [LARGE SCALE GENOMIC DNA]</scope>
    <source>
        <strain evidence="10 11">LY-5</strain>
    </source>
</reference>
<dbReference type="InterPro" id="IPR017871">
    <property type="entry name" value="ABC_transporter-like_CS"/>
</dbReference>
<keyword evidence="6 7" id="KW-0472">Membrane</keyword>
<feature type="transmembrane region" description="Helical" evidence="7">
    <location>
        <begin position="26"/>
        <end position="48"/>
    </location>
</feature>
<accession>A0ABT4UKC7</accession>
<dbReference type="InterPro" id="IPR036640">
    <property type="entry name" value="ABC1_TM_sf"/>
</dbReference>
<dbReference type="SUPFAM" id="SSF90123">
    <property type="entry name" value="ABC transporter transmembrane region"/>
    <property type="match status" value="1"/>
</dbReference>
<dbReference type="InterPro" id="IPR011527">
    <property type="entry name" value="ABC1_TM_dom"/>
</dbReference>
<keyword evidence="11" id="KW-1185">Reference proteome</keyword>
<evidence type="ECO:0000313" key="10">
    <source>
        <dbReference type="EMBL" id="MDA3614772.1"/>
    </source>
</evidence>
<organism evidence="10 11">
    <name type="scientific">Polluticaenibacter yanchengensis</name>
    <dbReference type="NCBI Taxonomy" id="3014562"/>
    <lineage>
        <taxon>Bacteria</taxon>
        <taxon>Pseudomonadati</taxon>
        <taxon>Bacteroidota</taxon>
        <taxon>Chitinophagia</taxon>
        <taxon>Chitinophagales</taxon>
        <taxon>Chitinophagaceae</taxon>
        <taxon>Polluticaenibacter</taxon>
    </lineage>
</organism>
<dbReference type="PANTHER" id="PTHR43394">
    <property type="entry name" value="ATP-DEPENDENT PERMEASE MDL1, MITOCHONDRIAL"/>
    <property type="match status" value="1"/>
</dbReference>
<evidence type="ECO:0000256" key="2">
    <source>
        <dbReference type="ARBA" id="ARBA00022692"/>
    </source>
</evidence>
<evidence type="ECO:0000256" key="1">
    <source>
        <dbReference type="ARBA" id="ARBA00004651"/>
    </source>
</evidence>
<feature type="transmembrane region" description="Helical" evidence="7">
    <location>
        <begin position="162"/>
        <end position="182"/>
    </location>
</feature>
<dbReference type="Pfam" id="PF00005">
    <property type="entry name" value="ABC_tran"/>
    <property type="match status" value="1"/>
</dbReference>
<feature type="domain" description="ABC transporter" evidence="8">
    <location>
        <begin position="360"/>
        <end position="596"/>
    </location>
</feature>
<feature type="transmembrane region" description="Helical" evidence="7">
    <location>
        <begin position="277"/>
        <end position="308"/>
    </location>
</feature>
<dbReference type="PROSITE" id="PS50893">
    <property type="entry name" value="ABC_TRANSPORTER_2"/>
    <property type="match status" value="1"/>
</dbReference>
<dbReference type="PANTHER" id="PTHR43394:SF1">
    <property type="entry name" value="ATP-BINDING CASSETTE SUB-FAMILY B MEMBER 10, MITOCHONDRIAL"/>
    <property type="match status" value="1"/>
</dbReference>
<feature type="domain" description="ABC transmembrane type-1" evidence="9">
    <location>
        <begin position="27"/>
        <end position="326"/>
    </location>
</feature>
<name>A0ABT4UKC7_9BACT</name>
<dbReference type="Pfam" id="PF00664">
    <property type="entry name" value="ABC_membrane"/>
    <property type="match status" value="1"/>
</dbReference>
<keyword evidence="4 10" id="KW-0067">ATP-binding</keyword>
<dbReference type="RefSeq" id="WP_407031096.1">
    <property type="nucleotide sequence ID" value="NZ_JAQGEF010000007.1"/>
</dbReference>
<evidence type="ECO:0000259" key="8">
    <source>
        <dbReference type="PROSITE" id="PS50893"/>
    </source>
</evidence>
<dbReference type="PROSITE" id="PS50929">
    <property type="entry name" value="ABC_TM1F"/>
    <property type="match status" value="1"/>
</dbReference>
<evidence type="ECO:0000256" key="7">
    <source>
        <dbReference type="SAM" id="Phobius"/>
    </source>
</evidence>
<dbReference type="SUPFAM" id="SSF52540">
    <property type="entry name" value="P-loop containing nucleoside triphosphate hydrolases"/>
    <property type="match status" value="1"/>
</dbReference>
<dbReference type="PROSITE" id="PS00211">
    <property type="entry name" value="ABC_TRANSPORTER_1"/>
    <property type="match status" value="1"/>
</dbReference>
<dbReference type="Gene3D" id="3.40.50.300">
    <property type="entry name" value="P-loop containing nucleotide triphosphate hydrolases"/>
    <property type="match status" value="1"/>
</dbReference>
<dbReference type="SMART" id="SM00382">
    <property type="entry name" value="AAA"/>
    <property type="match status" value="1"/>
</dbReference>
<dbReference type="Gene3D" id="1.20.1560.10">
    <property type="entry name" value="ABC transporter type 1, transmembrane domain"/>
    <property type="match status" value="1"/>
</dbReference>
<evidence type="ECO:0000256" key="3">
    <source>
        <dbReference type="ARBA" id="ARBA00022741"/>
    </source>
</evidence>
<feature type="transmembrane region" description="Helical" evidence="7">
    <location>
        <begin position="188"/>
        <end position="205"/>
    </location>
</feature>
<gene>
    <name evidence="10" type="ORF">O3P16_08125</name>
</gene>
<dbReference type="InterPro" id="IPR003593">
    <property type="entry name" value="AAA+_ATPase"/>
</dbReference>
<dbReference type="InterPro" id="IPR039421">
    <property type="entry name" value="Type_1_exporter"/>
</dbReference>
<dbReference type="InterPro" id="IPR003439">
    <property type="entry name" value="ABC_transporter-like_ATP-bd"/>
</dbReference>
<evidence type="ECO:0000256" key="6">
    <source>
        <dbReference type="ARBA" id="ARBA00023136"/>
    </source>
</evidence>
<dbReference type="GO" id="GO:0005524">
    <property type="term" value="F:ATP binding"/>
    <property type="evidence" value="ECO:0007669"/>
    <property type="project" value="UniProtKB-KW"/>
</dbReference>
<comment type="caution">
    <text evidence="10">The sequence shown here is derived from an EMBL/GenBank/DDBJ whole genome shotgun (WGS) entry which is preliminary data.</text>
</comment>
<proteinExistence type="predicted"/>
<keyword evidence="3" id="KW-0547">Nucleotide-binding</keyword>
<evidence type="ECO:0000259" key="9">
    <source>
        <dbReference type="PROSITE" id="PS50929"/>
    </source>
</evidence>
<comment type="subcellular location">
    <subcellularLocation>
        <location evidence="1">Cell membrane</location>
        <topology evidence="1">Multi-pass membrane protein</topology>
    </subcellularLocation>
</comment>
<evidence type="ECO:0000313" key="11">
    <source>
        <dbReference type="Proteomes" id="UP001210231"/>
    </source>
</evidence>